<protein>
    <submittedName>
        <fullName evidence="2">ATP synthase-associated protein, putative</fullName>
    </submittedName>
</protein>
<sequence>MLSLVKKFSGCFVRGCSWCKNVGFRKFFSEDYFWTKANVGPFFIGLFTAPYWISGLKSIYWSIRYDQLNKQEILSDRFTWLYERMLEDEVHKTLLDKLPSYNFKNNGPENILGPNKI</sequence>
<evidence type="ECO:0000313" key="4">
    <source>
        <dbReference type="Proteomes" id="UP000507163"/>
    </source>
</evidence>
<reference evidence="2" key="2">
    <citation type="submission" date="2014-05" db="EMBL/GenBank/DDBJ databases">
        <authorList>
            <person name="Aslett M.A."/>
            <person name="De Silva N."/>
        </authorList>
    </citation>
    <scope>NUCLEOTIDE SEQUENCE</scope>
    <source>
        <strain evidence="2">AS</strain>
    </source>
</reference>
<evidence type="ECO:0000313" key="1">
    <source>
        <dbReference type="EMBL" id="SCM25833.1"/>
    </source>
</evidence>
<dbReference type="Proteomes" id="UP000071118">
    <property type="component" value="Chromosome 14"/>
</dbReference>
<reference evidence="2" key="3">
    <citation type="submission" date="2019-05" db="EMBL/GenBank/DDBJ databases">
        <authorList>
            <consortium name="Pathogen Informatics"/>
        </authorList>
    </citation>
    <scope>NUCLEOTIDE SEQUENCE</scope>
    <source>
        <strain evidence="1 4">AJ</strain>
        <strain evidence="2">AS</strain>
    </source>
</reference>
<dbReference type="Proteomes" id="UP000507163">
    <property type="component" value="Chromosome 14"/>
</dbReference>
<name>A0A077TS88_PLACU</name>
<dbReference type="RefSeq" id="XP_743045.1">
    <property type="nucleotide sequence ID" value="XM_737952.1"/>
</dbReference>
<dbReference type="AlphaFoldDB" id="A0A077TS88"/>
<reference evidence="2 3" key="1">
    <citation type="journal article" date="2014" name="BMC Biol.">
        <title>A comprehensive evaluation of rodent malaria parasite genomes and gene expression.</title>
        <authorList>
            <person name="Otto T.D."/>
            <person name="Bohme U."/>
            <person name="Jackson A.P."/>
            <person name="Hunt M."/>
            <person name="Franke-Fayard B."/>
            <person name="Hoeijmakers W.A."/>
            <person name="Religa A.A."/>
            <person name="Robertson L."/>
            <person name="Sanders M."/>
            <person name="Ogun S.A."/>
            <person name="Cunningham D."/>
            <person name="Erhart A."/>
            <person name="Billker O."/>
            <person name="Khan S.M."/>
            <person name="Stunnenberg H.G."/>
            <person name="Langhorne J."/>
            <person name="Holder A.A."/>
            <person name="Waters A.P."/>
            <person name="Newbold C.I."/>
            <person name="Pain A."/>
            <person name="Berriman M."/>
            <person name="Janse C.J."/>
        </authorList>
    </citation>
    <scope>NUCLEOTIDE SEQUENCE [LARGE SCALE GENOMIC DNA]</scope>
    <source>
        <strain evidence="2 3">AS</strain>
    </source>
</reference>
<dbReference type="KEGG" id="pcb:PCHAS_1403400"/>
<evidence type="ECO:0000313" key="3">
    <source>
        <dbReference type="Proteomes" id="UP000071118"/>
    </source>
</evidence>
<accession>A0A077TS88</accession>
<dbReference type="GeneID" id="3496143"/>
<dbReference type="VEuPathDB" id="PlasmoDB:PCHAS_1403400"/>
<dbReference type="EMBL" id="LT608180">
    <property type="protein sequence ID" value="SCM25833.1"/>
    <property type="molecule type" value="Genomic_DNA"/>
</dbReference>
<evidence type="ECO:0000313" key="2">
    <source>
        <dbReference type="EMBL" id="VTZ70710.1"/>
    </source>
</evidence>
<organism evidence="2 3">
    <name type="scientific">Plasmodium chabaudi chabaudi</name>
    <dbReference type="NCBI Taxonomy" id="31271"/>
    <lineage>
        <taxon>Eukaryota</taxon>
        <taxon>Sar</taxon>
        <taxon>Alveolata</taxon>
        <taxon>Apicomplexa</taxon>
        <taxon>Aconoidasida</taxon>
        <taxon>Haemosporida</taxon>
        <taxon>Plasmodiidae</taxon>
        <taxon>Plasmodium</taxon>
        <taxon>Plasmodium (Vinckeia)</taxon>
    </lineage>
</organism>
<dbReference type="EMBL" id="LK022891">
    <property type="protein sequence ID" value="VTZ70710.1"/>
    <property type="molecule type" value="Genomic_DNA"/>
</dbReference>
<keyword evidence="3" id="KW-1185">Reference proteome</keyword>
<proteinExistence type="predicted"/>
<gene>
    <name evidence="1" type="ORF">PCHAJ_000420200</name>
    <name evidence="2" type="ORF">PCHAS_1403400</name>
</gene>
<dbReference type="OrthoDB" id="1267328at2759"/>